<organism evidence="7 8">
    <name type="scientific">Myriangium duriaei CBS 260.36</name>
    <dbReference type="NCBI Taxonomy" id="1168546"/>
    <lineage>
        <taxon>Eukaryota</taxon>
        <taxon>Fungi</taxon>
        <taxon>Dikarya</taxon>
        <taxon>Ascomycota</taxon>
        <taxon>Pezizomycotina</taxon>
        <taxon>Dothideomycetes</taxon>
        <taxon>Dothideomycetidae</taxon>
        <taxon>Myriangiales</taxon>
        <taxon>Myriangiaceae</taxon>
        <taxon>Myriangium</taxon>
    </lineage>
</organism>
<evidence type="ECO:0000259" key="6">
    <source>
        <dbReference type="PROSITE" id="PS50975"/>
    </source>
</evidence>
<dbReference type="Gene3D" id="3.30.470.20">
    <property type="entry name" value="ATP-grasp fold, B domain"/>
    <property type="match status" value="1"/>
</dbReference>
<dbReference type="PROSITE" id="PS50975">
    <property type="entry name" value="ATP_GRASP"/>
    <property type="match status" value="1"/>
</dbReference>
<accession>A0A9P4MJP6</accession>
<dbReference type="GO" id="GO:0005524">
    <property type="term" value="F:ATP binding"/>
    <property type="evidence" value="ECO:0007669"/>
    <property type="project" value="UniProtKB-UniRule"/>
</dbReference>
<gene>
    <name evidence="7" type="ORF">K461DRAFT_319848</name>
</gene>
<evidence type="ECO:0000313" key="8">
    <source>
        <dbReference type="Proteomes" id="UP000799439"/>
    </source>
</evidence>
<dbReference type="EMBL" id="ML996083">
    <property type="protein sequence ID" value="KAF2155443.1"/>
    <property type="molecule type" value="Genomic_DNA"/>
</dbReference>
<feature type="compositionally biased region" description="Polar residues" evidence="5">
    <location>
        <begin position="432"/>
        <end position="443"/>
    </location>
</feature>
<evidence type="ECO:0000256" key="2">
    <source>
        <dbReference type="ARBA" id="ARBA00022741"/>
    </source>
</evidence>
<protein>
    <submittedName>
        <fullName evidence="7">Glutathione synthetase ATP-binding domain-like protein</fullName>
    </submittedName>
</protein>
<feature type="domain" description="ATP-grasp" evidence="6">
    <location>
        <begin position="318"/>
        <end position="544"/>
    </location>
</feature>
<dbReference type="InterPro" id="IPR052032">
    <property type="entry name" value="ATP-dep_AA_Ligase"/>
</dbReference>
<reference evidence="7" key="1">
    <citation type="journal article" date="2020" name="Stud. Mycol.">
        <title>101 Dothideomycetes genomes: a test case for predicting lifestyles and emergence of pathogens.</title>
        <authorList>
            <person name="Haridas S."/>
            <person name="Albert R."/>
            <person name="Binder M."/>
            <person name="Bloem J."/>
            <person name="Labutti K."/>
            <person name="Salamov A."/>
            <person name="Andreopoulos B."/>
            <person name="Baker S."/>
            <person name="Barry K."/>
            <person name="Bills G."/>
            <person name="Bluhm B."/>
            <person name="Cannon C."/>
            <person name="Castanera R."/>
            <person name="Culley D."/>
            <person name="Daum C."/>
            <person name="Ezra D."/>
            <person name="Gonzalez J."/>
            <person name="Henrissat B."/>
            <person name="Kuo A."/>
            <person name="Liang C."/>
            <person name="Lipzen A."/>
            <person name="Lutzoni F."/>
            <person name="Magnuson J."/>
            <person name="Mondo S."/>
            <person name="Nolan M."/>
            <person name="Ohm R."/>
            <person name="Pangilinan J."/>
            <person name="Park H.-J."/>
            <person name="Ramirez L."/>
            <person name="Alfaro M."/>
            <person name="Sun H."/>
            <person name="Tritt A."/>
            <person name="Yoshinaga Y."/>
            <person name="Zwiers L.-H."/>
            <person name="Turgeon B."/>
            <person name="Goodwin S."/>
            <person name="Spatafora J."/>
            <person name="Crous P."/>
            <person name="Grigoriev I."/>
        </authorList>
    </citation>
    <scope>NUCLEOTIDE SEQUENCE</scope>
    <source>
        <strain evidence="7">CBS 260.36</strain>
    </source>
</reference>
<dbReference type="SUPFAM" id="SSF56059">
    <property type="entry name" value="Glutathione synthetase ATP-binding domain-like"/>
    <property type="match status" value="1"/>
</dbReference>
<dbReference type="Pfam" id="PF18130">
    <property type="entry name" value="ATPgrasp_N"/>
    <property type="match status" value="1"/>
</dbReference>
<dbReference type="Gene3D" id="3.40.50.20">
    <property type="match status" value="1"/>
</dbReference>
<dbReference type="PANTHER" id="PTHR43585">
    <property type="entry name" value="FUMIPYRROLE BIOSYNTHESIS PROTEIN C"/>
    <property type="match status" value="1"/>
</dbReference>
<keyword evidence="2 4" id="KW-0547">Nucleotide-binding</keyword>
<keyword evidence="8" id="KW-1185">Reference proteome</keyword>
<dbReference type="GO" id="GO:0016874">
    <property type="term" value="F:ligase activity"/>
    <property type="evidence" value="ECO:0007669"/>
    <property type="project" value="UniProtKB-KW"/>
</dbReference>
<evidence type="ECO:0000256" key="5">
    <source>
        <dbReference type="SAM" id="MobiDB-lite"/>
    </source>
</evidence>
<keyword evidence="1" id="KW-0436">Ligase</keyword>
<dbReference type="PANTHER" id="PTHR43585:SF2">
    <property type="entry name" value="ATP-GRASP ENZYME FSQD"/>
    <property type="match status" value="1"/>
</dbReference>
<dbReference type="InterPro" id="IPR011761">
    <property type="entry name" value="ATP-grasp"/>
</dbReference>
<evidence type="ECO:0000256" key="1">
    <source>
        <dbReference type="ARBA" id="ARBA00022598"/>
    </source>
</evidence>
<evidence type="ECO:0000256" key="3">
    <source>
        <dbReference type="ARBA" id="ARBA00022840"/>
    </source>
</evidence>
<dbReference type="InterPro" id="IPR041472">
    <property type="entry name" value="BL00235/CARNS1_N"/>
</dbReference>
<dbReference type="OrthoDB" id="434648at2759"/>
<sequence length="670" mass="72838">MALDDHNFITNGITNGSTKHHNLMPRSHTTIVRSSSSGALFDVEWSIRKLSHLLLVADIRIQQAFGVNHDDGERLCDSNSAEWIRHMCGASPTTPHHFKLLMPTESGYSSSSRLLEQRLAGTDHVSHVKTFLAAKDYYCALTTDSAANPGLDAVLKLAAGAVKVEADTHQWACASSAVDADIAARLNLSWILPQPVPQQRVALIRGRMVETSGRPVYDAVASLGINLVVIDEATHWARPATKSNIAIRESFIVTDMTEDEGLVDRLVSCIQNHSHPIDGVFTCSDNYFVAVAEVAERLGFPTAPSAAYKVTVDKHLSRSVLQDIPGQIARVSNFAELQTLMDATTYDPVFPVIVKPVKGWSSECVARVDNMSELATAIEHAVNRHSDKGHCVIEPYFEGPEVDANFVMLNGKILFSEIGDEPPREGDHLSHASFSDVTTTSPSALPKHEQEIIARTIRNMLLKLHMKTGVFHAEARLSGSCCQYGPVDGVTDLIHPSQGSVLPIATPTCRLIEINARPPGFSSSLSTLHCYGVNYFQLHTLAAVGDDVRLKALSKPFDFSSRHPDHPLPRQAQAWVKLMHISAPTGCGTGGILKTRGGAGPIADLLHERPEVNSVVYLAHDEVKEGDRIDEFTAGGRTCVGHIGVRSKIGRTAVTALGDSVRDMLEIDIV</sequence>
<evidence type="ECO:0000256" key="4">
    <source>
        <dbReference type="PROSITE-ProRule" id="PRU00409"/>
    </source>
</evidence>
<dbReference type="Pfam" id="PF13535">
    <property type="entry name" value="ATP-grasp_4"/>
    <property type="match status" value="1"/>
</dbReference>
<keyword evidence="3 4" id="KW-0067">ATP-binding</keyword>
<comment type="caution">
    <text evidence="7">The sequence shown here is derived from an EMBL/GenBank/DDBJ whole genome shotgun (WGS) entry which is preliminary data.</text>
</comment>
<dbReference type="GO" id="GO:0046872">
    <property type="term" value="F:metal ion binding"/>
    <property type="evidence" value="ECO:0007669"/>
    <property type="project" value="InterPro"/>
</dbReference>
<proteinExistence type="predicted"/>
<name>A0A9P4MJP6_9PEZI</name>
<dbReference type="Proteomes" id="UP000799439">
    <property type="component" value="Unassembled WGS sequence"/>
</dbReference>
<dbReference type="AlphaFoldDB" id="A0A9P4MJP6"/>
<feature type="region of interest" description="Disordered" evidence="5">
    <location>
        <begin position="422"/>
        <end position="445"/>
    </location>
</feature>
<evidence type="ECO:0000313" key="7">
    <source>
        <dbReference type="EMBL" id="KAF2155443.1"/>
    </source>
</evidence>